<gene>
    <name evidence="7" type="ORF">OMP38_13250</name>
</gene>
<dbReference type="Pfam" id="PF01547">
    <property type="entry name" value="SBP_bac_1"/>
    <property type="match status" value="1"/>
</dbReference>
<evidence type="ECO:0000256" key="6">
    <source>
        <dbReference type="ARBA" id="ARBA00049753"/>
    </source>
</evidence>
<dbReference type="RefSeq" id="WP_277566806.1">
    <property type="nucleotide sequence ID" value="NZ_JAPDHZ010000003.1"/>
</dbReference>
<keyword evidence="8" id="KW-1185">Reference proteome</keyword>
<evidence type="ECO:0000256" key="2">
    <source>
        <dbReference type="ARBA" id="ARBA00008520"/>
    </source>
</evidence>
<dbReference type="GO" id="GO:0030313">
    <property type="term" value="C:cell envelope"/>
    <property type="evidence" value="ECO:0007669"/>
    <property type="project" value="UniProtKB-SubCell"/>
</dbReference>
<comment type="similarity">
    <text evidence="2">Belongs to the bacterial solute-binding protein 1 family.</text>
</comment>
<sequence length="391" mass="42915">MGPTSWMAGSGVQDMLTAYEAATGNKIKQEVVPDDQYLNVMKTKMSTNDAPDLLFHNKGFNYIPANFLEPITGPILDRIDPTVAAVTTIDGKFYQAPVAPHSFYGIIYNTEVFDKAGIKVPLKTYQEFIAAADKLLAMGVTPLGLAGKSTWTANQPYLVGGAYVFAKNPELAKQISTNKLKPADSPEYLEMVNRYVSLKKYIAKDYLSSDQPIIQKGLLDGTIAMEFYPDVTYGDFEKEDAAKAEKLGYMPFTLGDDYIAATFPPTDEAAMSIPVNAKHKAEANDFINFATQKDNFILLNTKDGTPGSGISPYKDFTVGLNHFQQSMADMIAANNIPAAPFLLGYLDPNFQLGDFNKHVNDMMAGKAPAQALDDWYKDYAKVNKAAKTEGF</sequence>
<dbReference type="Gene3D" id="3.40.190.10">
    <property type="entry name" value="Periplasmic binding protein-like II"/>
    <property type="match status" value="2"/>
</dbReference>
<dbReference type="Proteomes" id="UP001153387">
    <property type="component" value="Unassembled WGS sequence"/>
</dbReference>
<reference evidence="7 8" key="1">
    <citation type="submission" date="2022-10" db="EMBL/GenBank/DDBJ databases">
        <title>Comparative genomic analysis of Cohnella hashimotonis sp. nov., isolated from the International Space Station.</title>
        <authorList>
            <person name="Simpson A."/>
            <person name="Venkateswaran K."/>
        </authorList>
    </citation>
    <scope>NUCLEOTIDE SEQUENCE [LARGE SCALE GENOMIC DNA]</scope>
    <source>
        <strain evidence="7 8">DSM 18997</strain>
    </source>
</reference>
<dbReference type="InterPro" id="IPR006059">
    <property type="entry name" value="SBP"/>
</dbReference>
<keyword evidence="3" id="KW-0813">Transport</keyword>
<evidence type="ECO:0000256" key="4">
    <source>
        <dbReference type="ARBA" id="ARBA00022729"/>
    </source>
</evidence>
<evidence type="ECO:0000313" key="8">
    <source>
        <dbReference type="Proteomes" id="UP001153387"/>
    </source>
</evidence>
<dbReference type="PANTHER" id="PTHR43649:SF28">
    <property type="entry name" value="BINDING PROTEIN COMPONENT OF ABC SUGAR TRANSPORTER-RELATED"/>
    <property type="match status" value="1"/>
</dbReference>
<comment type="function">
    <text evidence="5">Part of a binding-protein-dependent transport system for a sugar.</text>
</comment>
<accession>A0A9X4KGB2</accession>
<dbReference type="InterPro" id="IPR050490">
    <property type="entry name" value="Bact_solute-bd_prot1"/>
</dbReference>
<dbReference type="SUPFAM" id="SSF53850">
    <property type="entry name" value="Periplasmic binding protein-like II"/>
    <property type="match status" value="1"/>
</dbReference>
<keyword evidence="4" id="KW-0732">Signal</keyword>
<evidence type="ECO:0000256" key="3">
    <source>
        <dbReference type="ARBA" id="ARBA00022448"/>
    </source>
</evidence>
<name>A0A9X4KGB2_9BACL</name>
<dbReference type="AlphaFoldDB" id="A0A9X4KGB2"/>
<comment type="subcellular location">
    <subcellularLocation>
        <location evidence="1">Cell envelope</location>
    </subcellularLocation>
</comment>
<comment type="caution">
    <text evidence="7">The sequence shown here is derived from an EMBL/GenBank/DDBJ whole genome shotgun (WGS) entry which is preliminary data.</text>
</comment>
<evidence type="ECO:0000256" key="1">
    <source>
        <dbReference type="ARBA" id="ARBA00004196"/>
    </source>
</evidence>
<proteinExistence type="inferred from homology"/>
<evidence type="ECO:0000256" key="5">
    <source>
        <dbReference type="ARBA" id="ARBA00049629"/>
    </source>
</evidence>
<protein>
    <recommendedName>
        <fullName evidence="6">Probable sugar-binding periplasmic protein</fullName>
    </recommendedName>
</protein>
<dbReference type="PANTHER" id="PTHR43649">
    <property type="entry name" value="ARABINOSE-BINDING PROTEIN-RELATED"/>
    <property type="match status" value="1"/>
</dbReference>
<organism evidence="7 8">
    <name type="scientific">Cohnella ginsengisoli</name>
    <dbReference type="NCBI Taxonomy" id="425004"/>
    <lineage>
        <taxon>Bacteria</taxon>
        <taxon>Bacillati</taxon>
        <taxon>Bacillota</taxon>
        <taxon>Bacilli</taxon>
        <taxon>Bacillales</taxon>
        <taxon>Paenibacillaceae</taxon>
        <taxon>Cohnella</taxon>
    </lineage>
</organism>
<dbReference type="EMBL" id="JAPDHZ010000003">
    <property type="protein sequence ID" value="MDG0791729.1"/>
    <property type="molecule type" value="Genomic_DNA"/>
</dbReference>
<evidence type="ECO:0000313" key="7">
    <source>
        <dbReference type="EMBL" id="MDG0791729.1"/>
    </source>
</evidence>